<keyword evidence="4 6" id="KW-0472">Membrane</keyword>
<dbReference type="AlphaFoldDB" id="A0A8S1TZQ9"/>
<accession>A0A8S1TZQ9</accession>
<protein>
    <recommendedName>
        <fullName evidence="7">EF-hand domain-containing protein</fullName>
    </recommendedName>
</protein>
<dbReference type="OrthoDB" id="295175at2759"/>
<feature type="transmembrane region" description="Helical" evidence="6">
    <location>
        <begin position="213"/>
        <end position="236"/>
    </location>
</feature>
<feature type="domain" description="EF-hand" evidence="7">
    <location>
        <begin position="359"/>
        <end position="394"/>
    </location>
</feature>
<keyword evidence="9" id="KW-1185">Reference proteome</keyword>
<gene>
    <name evidence="8" type="ORF">PPENT_87.1.T0310048</name>
</gene>
<dbReference type="InterPro" id="IPR005821">
    <property type="entry name" value="Ion_trans_dom"/>
</dbReference>
<dbReference type="PANTHER" id="PTHR46726">
    <property type="entry name" value="TWO PORE CHANNEL 3"/>
    <property type="match status" value="1"/>
</dbReference>
<feature type="coiled-coil region" evidence="5">
    <location>
        <begin position="699"/>
        <end position="726"/>
    </location>
</feature>
<evidence type="ECO:0000259" key="7">
    <source>
        <dbReference type="PROSITE" id="PS50222"/>
    </source>
</evidence>
<feature type="transmembrane region" description="Helical" evidence="6">
    <location>
        <begin position="667"/>
        <end position="692"/>
    </location>
</feature>
<feature type="transmembrane region" description="Helical" evidence="6">
    <location>
        <begin position="121"/>
        <end position="144"/>
    </location>
</feature>
<dbReference type="EMBL" id="CAJJDO010000031">
    <property type="protein sequence ID" value="CAD8157880.1"/>
    <property type="molecule type" value="Genomic_DNA"/>
</dbReference>
<evidence type="ECO:0000313" key="9">
    <source>
        <dbReference type="Proteomes" id="UP000689195"/>
    </source>
</evidence>
<feature type="transmembrane region" description="Helical" evidence="6">
    <location>
        <begin position="627"/>
        <end position="647"/>
    </location>
</feature>
<dbReference type="PANTHER" id="PTHR46726:SF1">
    <property type="entry name" value="TWO-PORE CALCIUM CHANNEL 3"/>
    <property type="match status" value="1"/>
</dbReference>
<dbReference type="GO" id="GO:0016020">
    <property type="term" value="C:membrane"/>
    <property type="evidence" value="ECO:0007669"/>
    <property type="project" value="UniProtKB-SubCell"/>
</dbReference>
<dbReference type="GO" id="GO:0005216">
    <property type="term" value="F:monoatomic ion channel activity"/>
    <property type="evidence" value="ECO:0007669"/>
    <property type="project" value="InterPro"/>
</dbReference>
<name>A0A8S1TZQ9_9CILI</name>
<comment type="caution">
    <text evidence="8">The sequence shown here is derived from an EMBL/GenBank/DDBJ whole genome shotgun (WGS) entry which is preliminary data.</text>
</comment>
<feature type="transmembrane region" description="Helical" evidence="6">
    <location>
        <begin position="279"/>
        <end position="303"/>
    </location>
</feature>
<dbReference type="Proteomes" id="UP000689195">
    <property type="component" value="Unassembled WGS sequence"/>
</dbReference>
<evidence type="ECO:0000256" key="3">
    <source>
        <dbReference type="ARBA" id="ARBA00022989"/>
    </source>
</evidence>
<dbReference type="Pfam" id="PF00520">
    <property type="entry name" value="Ion_trans"/>
    <property type="match status" value="2"/>
</dbReference>
<evidence type="ECO:0000256" key="4">
    <source>
        <dbReference type="ARBA" id="ARBA00023136"/>
    </source>
</evidence>
<organism evidence="8 9">
    <name type="scientific">Paramecium pentaurelia</name>
    <dbReference type="NCBI Taxonomy" id="43138"/>
    <lineage>
        <taxon>Eukaryota</taxon>
        <taxon>Sar</taxon>
        <taxon>Alveolata</taxon>
        <taxon>Ciliophora</taxon>
        <taxon>Intramacronucleata</taxon>
        <taxon>Oligohymenophorea</taxon>
        <taxon>Peniculida</taxon>
        <taxon>Parameciidae</taxon>
        <taxon>Paramecium</taxon>
    </lineage>
</organism>
<proteinExistence type="predicted"/>
<feature type="transmembrane region" description="Helical" evidence="6">
    <location>
        <begin position="428"/>
        <end position="450"/>
    </location>
</feature>
<feature type="transmembrane region" description="Helical" evidence="6">
    <location>
        <begin position="493"/>
        <end position="518"/>
    </location>
</feature>
<evidence type="ECO:0000256" key="6">
    <source>
        <dbReference type="SAM" id="Phobius"/>
    </source>
</evidence>
<dbReference type="Pfam" id="PF13499">
    <property type="entry name" value="EF-hand_7"/>
    <property type="match status" value="1"/>
</dbReference>
<reference evidence="8" key="1">
    <citation type="submission" date="2021-01" db="EMBL/GenBank/DDBJ databases">
        <authorList>
            <consortium name="Genoscope - CEA"/>
            <person name="William W."/>
        </authorList>
    </citation>
    <scope>NUCLEOTIDE SEQUENCE</scope>
</reference>
<feature type="transmembrane region" description="Helical" evidence="6">
    <location>
        <begin position="88"/>
        <end position="106"/>
    </location>
</feature>
<feature type="transmembrane region" description="Helical" evidence="6">
    <location>
        <begin position="564"/>
        <end position="597"/>
    </location>
</feature>
<evidence type="ECO:0000256" key="5">
    <source>
        <dbReference type="SAM" id="Coils"/>
    </source>
</evidence>
<dbReference type="InterPro" id="IPR002048">
    <property type="entry name" value="EF_hand_dom"/>
</dbReference>
<dbReference type="GO" id="GO:0005509">
    <property type="term" value="F:calcium ion binding"/>
    <property type="evidence" value="ECO:0007669"/>
    <property type="project" value="InterPro"/>
</dbReference>
<comment type="subcellular location">
    <subcellularLocation>
        <location evidence="1">Membrane</location>
        <topology evidence="1">Multi-pass membrane protein</topology>
    </subcellularLocation>
</comment>
<keyword evidence="5" id="KW-0175">Coiled coil</keyword>
<evidence type="ECO:0000313" key="8">
    <source>
        <dbReference type="EMBL" id="CAD8157880.1"/>
    </source>
</evidence>
<evidence type="ECO:0000256" key="2">
    <source>
        <dbReference type="ARBA" id="ARBA00022692"/>
    </source>
</evidence>
<evidence type="ECO:0000256" key="1">
    <source>
        <dbReference type="ARBA" id="ARBA00004141"/>
    </source>
</evidence>
<keyword evidence="3 6" id="KW-1133">Transmembrane helix</keyword>
<sequence>MKKTHKRQSTIYRQSIAMSEFSQKLLEKNDVLAQEIQKIVKKLSPQCRIEKAERHIYDAYYLRAIRNDIDLVNKTYLKQLWYLENNQYWLNGLFLLSIIYQLQTFFEPSFVDQDDQDHPNLFIIELIILLFMGIDSCITIVLLLTKKEGRFTFNPKKQFKLIAYYFCLVDFIIHSYEPTLFRVSKICRTLLMPMYSKDLRRNLKGIFKAGKDLFLLIILYLIIISIFSFIGINLIGKLDNVDLRTQDYGDFFKLFSMLFMVATLDFYPDILIPPMLQGIYYCLFFITYLLLFIFLFAPIPLAVVYEGFRKHRMEIAISDIIKQKTAMMASFISLDFQDQGFLTRDQFRTFILHFYKNSITESQINQLFNQIDQDFNDKVQFDEFHKFLHLLQDASVFSLPETKPLHCWEQFRNYLISKGLLTFVEGNIFGISMLIITISNCVLIVVAFFIEDQDILDIFNLLDTIFLILYSLECSIKIIALGIKPYFEEGWNIFDITLVILQIIFDYILFNIVSGNIVQSIKANRLLRLAKIQKVFRLFRAFRSLKILNILFEGLQFLDVVRTLLYKIIICVPLILRLMLPVQMVFFIYSCVGMYLYGKIQRNEDNPYANSQCDINNFEYSWGSCKYADFSTFAGSYLMMLQMFIAAEWNQIVFELTYDTDDMVSAMLFVGSFEFFSIFLLALIGGLVWEVFTVVSQSLKQDEDRLSQLENNLDQQQENNNNNQAATHDKKKKLILNDDNPDEIRFHRKFRSDKISKTHTKLNNIQPGFEDDIVNDERPELNISQPNSRNYFLYHGGSGRRVVPFQSSKFNIQRNDVIDHFLKNFITADMWLQKKQIEGLDINKVAIDYMIHLRSEIKKDEMFQKKNFNISNHHLLIQNAVLRDASEVYIKQQEDKFFKTSFGQKFERIQELKFQSKFKIESKIIFSLMGILKFPNPNLKYYFQILNLIENYFTYQLLSDYSFFKLIHQINNKWYTISIEEGQIYFFKVGNGPWDHTEQLFSESNIRICENLSSLLESGNQECLRAIEQFSISVKSIAKNFEISLPSIDINNSCILYQIKNEKLIVNDIQSLKIKKSNVTSDDQSPNNQQYVYLDSQNQLNGFLKLNQSPKIETSNLDEQKNVNQTILFVIARTTAQEQRIKYQNITMLIQFIQDLGSVIQNYSSTFFKQINNLYELRYQDKIKSMHKL</sequence>
<keyword evidence="2 6" id="KW-0812">Transmembrane</keyword>
<feature type="transmembrane region" description="Helical" evidence="6">
    <location>
        <begin position="248"/>
        <end position="267"/>
    </location>
</feature>
<dbReference type="PROSITE" id="PS50222">
    <property type="entry name" value="EF_HAND_2"/>
    <property type="match status" value="1"/>
</dbReference>